<keyword evidence="3" id="KW-1185">Reference proteome</keyword>
<evidence type="ECO:0000259" key="1">
    <source>
        <dbReference type="Pfam" id="PF12307"/>
    </source>
</evidence>
<dbReference type="Proteomes" id="UP000602198">
    <property type="component" value="Unassembled WGS sequence"/>
</dbReference>
<proteinExistence type="predicted"/>
<evidence type="ECO:0000313" key="2">
    <source>
        <dbReference type="EMBL" id="MBL1073436.1"/>
    </source>
</evidence>
<evidence type="ECO:0000313" key="3">
    <source>
        <dbReference type="Proteomes" id="UP000602198"/>
    </source>
</evidence>
<reference evidence="2 3" key="1">
    <citation type="submission" date="2021-01" db="EMBL/GenBank/DDBJ databases">
        <title>WGS of actinomycetes isolated from Thailand.</title>
        <authorList>
            <person name="Thawai C."/>
        </authorList>
    </citation>
    <scope>NUCLEOTIDE SEQUENCE [LARGE SCALE GENOMIC DNA]</scope>
    <source>
        <strain evidence="2 3">LPG 2</strain>
    </source>
</reference>
<comment type="caution">
    <text evidence="2">The sequence shown here is derived from an EMBL/GenBank/DDBJ whole genome shotgun (WGS) entry which is preliminary data.</text>
</comment>
<name>A0ABS1LYW3_9NOCA</name>
<feature type="domain" description="DUF3631" evidence="1">
    <location>
        <begin position="200"/>
        <end position="385"/>
    </location>
</feature>
<dbReference type="InterPro" id="IPR022081">
    <property type="entry name" value="DUF3631"/>
</dbReference>
<accession>A0ABS1LYW3</accession>
<protein>
    <submittedName>
        <fullName evidence="2">DUF3631 domain-containing protein</fullName>
    </submittedName>
</protein>
<dbReference type="Pfam" id="PF12307">
    <property type="entry name" value="DUF3631"/>
    <property type="match status" value="1"/>
</dbReference>
<dbReference type="EMBL" id="JAERRJ010000001">
    <property type="protein sequence ID" value="MBL1073436.1"/>
    <property type="molecule type" value="Genomic_DNA"/>
</dbReference>
<gene>
    <name evidence="2" type="ORF">JK358_03420</name>
</gene>
<sequence length="455" mass="49604">MRVGSGREEGYRVKPFRSPTALEVEALEGARILEDLRVWFDKYVRFPSEHCSVVLALWVVHTWAVPAFYVTPRLVLDSPEPGSGKTRVLELLALVCRSAKLTLSTTTAALYRRIAAAGGLPPTVLQDEADAVFGRSNNPQAEDLRALFNAGYKRGATVDRCEGDSKNMKVVEFPVFAPVALAGIAGNMPATITTRSVTIHMRRRAPGETVAPFRERDADAEVAKLRERIAEWAHEHIAALEAARPPMPEGVVDRPAEVWEALIAIADEAGGRWPELARVACTHFVMGSDPGELSRGIRLLADVHAVFESNGRPDAMFSVDVVAGLVADEESEWADMFGKPINQRWLARELKKYGVSSRQVRRGNATAKGYTIATEEGLEQAWLRYLSGYVRNGGNTGNLAGHSVSQAKRVSFVSETGKPSETGEYAADLLEYDRVSSVSDVSRTPGFRSVNGGAA</sequence>
<organism evidence="2 3">
    <name type="scientific">Nocardia acididurans</name>
    <dbReference type="NCBI Taxonomy" id="2802282"/>
    <lineage>
        <taxon>Bacteria</taxon>
        <taxon>Bacillati</taxon>
        <taxon>Actinomycetota</taxon>
        <taxon>Actinomycetes</taxon>
        <taxon>Mycobacteriales</taxon>
        <taxon>Nocardiaceae</taxon>
        <taxon>Nocardia</taxon>
    </lineage>
</organism>